<evidence type="ECO:0000313" key="3">
    <source>
        <dbReference type="Proteomes" id="UP001172673"/>
    </source>
</evidence>
<name>A0AA38X102_9EURO</name>
<feature type="compositionally biased region" description="Basic and acidic residues" evidence="1">
    <location>
        <begin position="10"/>
        <end position="21"/>
    </location>
</feature>
<keyword evidence="3" id="KW-1185">Reference proteome</keyword>
<protein>
    <submittedName>
        <fullName evidence="2">Uncharacterized protein</fullName>
    </submittedName>
</protein>
<evidence type="ECO:0000256" key="1">
    <source>
        <dbReference type="SAM" id="MobiDB-lite"/>
    </source>
</evidence>
<dbReference type="EMBL" id="JAPDRK010000018">
    <property type="protein sequence ID" value="KAJ9604750.1"/>
    <property type="molecule type" value="Genomic_DNA"/>
</dbReference>
<organism evidence="2 3">
    <name type="scientific">Cladophialophora chaetospira</name>
    <dbReference type="NCBI Taxonomy" id="386627"/>
    <lineage>
        <taxon>Eukaryota</taxon>
        <taxon>Fungi</taxon>
        <taxon>Dikarya</taxon>
        <taxon>Ascomycota</taxon>
        <taxon>Pezizomycotina</taxon>
        <taxon>Eurotiomycetes</taxon>
        <taxon>Chaetothyriomycetidae</taxon>
        <taxon>Chaetothyriales</taxon>
        <taxon>Herpotrichiellaceae</taxon>
        <taxon>Cladophialophora</taxon>
    </lineage>
</organism>
<dbReference type="AlphaFoldDB" id="A0AA38X102"/>
<reference evidence="2" key="1">
    <citation type="submission" date="2022-10" db="EMBL/GenBank/DDBJ databases">
        <title>Culturing micro-colonial fungi from biological soil crusts in the Mojave desert and describing Neophaeococcomyces mojavensis, and introducing the new genera and species Taxawa tesnikishii.</title>
        <authorList>
            <person name="Kurbessoian T."/>
            <person name="Stajich J.E."/>
        </authorList>
    </citation>
    <scope>NUCLEOTIDE SEQUENCE</scope>
    <source>
        <strain evidence="2">TK_41</strain>
    </source>
</reference>
<proteinExistence type="predicted"/>
<evidence type="ECO:0000313" key="2">
    <source>
        <dbReference type="EMBL" id="KAJ9604750.1"/>
    </source>
</evidence>
<feature type="region of interest" description="Disordered" evidence="1">
    <location>
        <begin position="1"/>
        <end position="21"/>
    </location>
</feature>
<gene>
    <name evidence="2" type="ORF">H2200_010864</name>
</gene>
<comment type="caution">
    <text evidence="2">The sequence shown here is derived from an EMBL/GenBank/DDBJ whole genome shotgun (WGS) entry which is preliminary data.</text>
</comment>
<sequence length="133" mass="14795">MRVPIYTRKHNGDPTDRRSELDYRSSARIQAKSSNILCCATVFAVAQVSENIGHVLEGLWAIAMRAASDPNERAVLTITGVNVPTVDVRVRSLRRYDWLLGKLGGRIEVRKVGRNIGGQTPQLYRALSTVNPH</sequence>
<dbReference type="Proteomes" id="UP001172673">
    <property type="component" value="Unassembled WGS sequence"/>
</dbReference>
<accession>A0AA38X102</accession>